<evidence type="ECO:0000313" key="3">
    <source>
        <dbReference type="Proteomes" id="UP001597493"/>
    </source>
</evidence>
<dbReference type="GO" id="GO:0016787">
    <property type="term" value="F:hydrolase activity"/>
    <property type="evidence" value="ECO:0007669"/>
    <property type="project" value="UniProtKB-KW"/>
</dbReference>
<keyword evidence="2" id="KW-0378">Hydrolase</keyword>
<comment type="caution">
    <text evidence="2">The sequence shown here is derived from an EMBL/GenBank/DDBJ whole genome shotgun (WGS) entry which is preliminary data.</text>
</comment>
<dbReference type="PIRSF" id="PIRSF028846">
    <property type="entry name" value="UCP028846"/>
    <property type="match status" value="1"/>
</dbReference>
<dbReference type="Proteomes" id="UP001597493">
    <property type="component" value="Unassembled WGS sequence"/>
</dbReference>
<keyword evidence="3" id="KW-1185">Reference proteome</keyword>
<protein>
    <submittedName>
        <fullName evidence="2">Glycoside hydrolase family 125 protein</fullName>
    </submittedName>
</protein>
<feature type="region of interest" description="Disordered" evidence="1">
    <location>
        <begin position="183"/>
        <end position="202"/>
    </location>
</feature>
<evidence type="ECO:0000256" key="1">
    <source>
        <dbReference type="SAM" id="MobiDB-lite"/>
    </source>
</evidence>
<evidence type="ECO:0000313" key="2">
    <source>
        <dbReference type="EMBL" id="MFD2662222.1"/>
    </source>
</evidence>
<dbReference type="PANTHER" id="PTHR31047:SF0">
    <property type="entry name" value="MEIOTICALLY UP-REGULATED GENE 157 PROTEIN"/>
    <property type="match status" value="1"/>
</dbReference>
<sequence length="435" mass="49418">MTTTRPALPPSVQSMLRTAEKKLEGRPKLLQMYKNCFPNTLETTTRLLDDGTAFVFTGDIPAMWLRDSSAQVKQYLPFAKEDAELQRILEGLILRQMKYICIDPYANAFNESANGKRWDDDNTELNPWVWERKYELDSLCYPLQLGYLYWKATGRTAVFGETFEAAARAILRLLETEQHHTEKSNYRFTRPQGPKSDTLRNGGKGMPVGYTGMTWSGFRPSDDACTFGYLIPSNMFAAVALGYLEEIARDVLKDDYLAAWASRLEEEIRYGIETYGVYRHPEFGDIYAYETDGFGHYNLMDDANVPSLLSIPYLGYAGRDNPVYRNTRKFILSEHNPYFFKGTAAQGIGSPHTPRGYIWHISLTMQALTSDDAEEIASIVELLERTDAGTGFMHEGFHADDPSRFTRPWFAWANSLFSELVTKLILEDITGGVSA</sequence>
<dbReference type="Pfam" id="PF06824">
    <property type="entry name" value="Glyco_hydro_125"/>
    <property type="match status" value="1"/>
</dbReference>
<dbReference type="PANTHER" id="PTHR31047">
    <property type="entry name" value="MEIOTICALLY UP-REGULATED GENE 157 PROTEIN"/>
    <property type="match status" value="1"/>
</dbReference>
<dbReference type="Gene3D" id="1.50.10.10">
    <property type="match status" value="1"/>
</dbReference>
<dbReference type="InterPro" id="IPR008928">
    <property type="entry name" value="6-hairpin_glycosidase_sf"/>
</dbReference>
<accession>A0ABW5R179</accession>
<name>A0ABW5R179_9BACL</name>
<organism evidence="2 3">
    <name type="scientific">Paenibacillus thailandensis</name>
    <dbReference type="NCBI Taxonomy" id="393250"/>
    <lineage>
        <taxon>Bacteria</taxon>
        <taxon>Bacillati</taxon>
        <taxon>Bacillota</taxon>
        <taxon>Bacilli</taxon>
        <taxon>Bacillales</taxon>
        <taxon>Paenibacillaceae</taxon>
        <taxon>Paenibacillus</taxon>
    </lineage>
</organism>
<dbReference type="SUPFAM" id="SSF48208">
    <property type="entry name" value="Six-hairpin glycosidases"/>
    <property type="match status" value="1"/>
</dbReference>
<dbReference type="RefSeq" id="WP_379276144.1">
    <property type="nucleotide sequence ID" value="NZ_JBHUGT010000023.1"/>
</dbReference>
<dbReference type="EMBL" id="JBHUMY010000023">
    <property type="protein sequence ID" value="MFD2662222.1"/>
    <property type="molecule type" value="Genomic_DNA"/>
</dbReference>
<dbReference type="SMART" id="SM01149">
    <property type="entry name" value="DUF1237"/>
    <property type="match status" value="1"/>
</dbReference>
<dbReference type="InterPro" id="IPR008313">
    <property type="entry name" value="GH125"/>
</dbReference>
<dbReference type="InterPro" id="IPR012341">
    <property type="entry name" value="6hp_glycosidase-like_sf"/>
</dbReference>
<gene>
    <name evidence="2" type="ORF">ACFSW5_18350</name>
</gene>
<proteinExistence type="predicted"/>
<reference evidence="3" key="1">
    <citation type="journal article" date="2019" name="Int. J. Syst. Evol. Microbiol.">
        <title>The Global Catalogue of Microorganisms (GCM) 10K type strain sequencing project: providing services to taxonomists for standard genome sequencing and annotation.</title>
        <authorList>
            <consortium name="The Broad Institute Genomics Platform"/>
            <consortium name="The Broad Institute Genome Sequencing Center for Infectious Disease"/>
            <person name="Wu L."/>
            <person name="Ma J."/>
        </authorList>
    </citation>
    <scope>NUCLEOTIDE SEQUENCE [LARGE SCALE GENOMIC DNA]</scope>
    <source>
        <strain evidence="3">TISTR 1827</strain>
    </source>
</reference>